<dbReference type="EMBL" id="LNYS01000012">
    <property type="protein sequence ID" value="KTD48257.1"/>
    <property type="molecule type" value="Genomic_DNA"/>
</dbReference>
<gene>
    <name evidence="2" type="ORF">Lqui_2068</name>
</gene>
<reference evidence="2 3" key="1">
    <citation type="submission" date="2015-11" db="EMBL/GenBank/DDBJ databases">
        <title>Genomic analysis of 38 Legionella species identifies large and diverse effector repertoires.</title>
        <authorList>
            <person name="Burstein D."/>
            <person name="Amaro F."/>
            <person name="Zusman T."/>
            <person name="Lifshitz Z."/>
            <person name="Cohen O."/>
            <person name="Gilbert J.A."/>
            <person name="Pupko T."/>
            <person name="Shuman H.A."/>
            <person name="Segal G."/>
        </authorList>
    </citation>
    <scope>NUCLEOTIDE SEQUENCE [LARGE SCALE GENOMIC DNA]</scope>
    <source>
        <strain evidence="2 3">CDC#1442-AUS-E</strain>
    </source>
</reference>
<accession>A0A0W0XTV2</accession>
<organism evidence="2 3">
    <name type="scientific">Legionella quinlivanii</name>
    <dbReference type="NCBI Taxonomy" id="45073"/>
    <lineage>
        <taxon>Bacteria</taxon>
        <taxon>Pseudomonadati</taxon>
        <taxon>Pseudomonadota</taxon>
        <taxon>Gammaproteobacteria</taxon>
        <taxon>Legionellales</taxon>
        <taxon>Legionellaceae</taxon>
        <taxon>Legionella</taxon>
    </lineage>
</organism>
<name>A0A0W0XTV2_9GAMM</name>
<dbReference type="STRING" id="45073.Lqui_2068"/>
<evidence type="ECO:0000313" key="3">
    <source>
        <dbReference type="Proteomes" id="UP000054618"/>
    </source>
</evidence>
<proteinExistence type="predicted"/>
<evidence type="ECO:0000259" key="1">
    <source>
        <dbReference type="Pfam" id="PF19116"/>
    </source>
</evidence>
<dbReference type="AlphaFoldDB" id="A0A0W0XTV2"/>
<dbReference type="RefSeq" id="WP_202813770.1">
    <property type="nucleotide sequence ID" value="NZ_LNYS01000012.1"/>
</dbReference>
<dbReference type="PATRIC" id="fig|45073.5.peg.2178"/>
<evidence type="ECO:0000313" key="2">
    <source>
        <dbReference type="EMBL" id="KTD48257.1"/>
    </source>
</evidence>
<keyword evidence="3" id="KW-1185">Reference proteome</keyword>
<feature type="domain" description="DUF5801" evidence="1">
    <location>
        <begin position="195"/>
        <end position="274"/>
    </location>
</feature>
<sequence length="276" mass="28219">MGFLIEATDGDGDSITLNNQFIILIADDTPFVVLSTDIPEPIQFSDSVLNVTLSTSLADSFIGQGGADGLSSLEYQLQLNNTVSGLTDSLTGLPIILSVNSAGEIVGYAGGNLVLVFTIHANADLSFTQLRPIVHPDNSLPNDVINFPPGIVAVVAIGTDGDGDQSSSFLDIASLISIQDAGPSLLVTDPGADVLSVNEANLAVNSSIGLNTVFSSNVGPDGGSVDYQFELASNDSGLIDSLSGLPVLLSINAQGNVEGRAGGLLVFTLSVDANAI</sequence>
<dbReference type="InterPro" id="IPR043824">
    <property type="entry name" value="DUF5801"/>
</dbReference>
<dbReference type="Pfam" id="PF19116">
    <property type="entry name" value="DUF5801"/>
    <property type="match status" value="2"/>
</dbReference>
<feature type="non-terminal residue" evidence="2">
    <location>
        <position position="276"/>
    </location>
</feature>
<dbReference type="Proteomes" id="UP000054618">
    <property type="component" value="Unassembled WGS sequence"/>
</dbReference>
<comment type="caution">
    <text evidence="2">The sequence shown here is derived from an EMBL/GenBank/DDBJ whole genome shotgun (WGS) entry which is preliminary data.</text>
</comment>
<feature type="domain" description="DUF5801" evidence="1">
    <location>
        <begin position="44"/>
        <end position="172"/>
    </location>
</feature>
<protein>
    <recommendedName>
        <fullName evidence="1">DUF5801 domain-containing protein</fullName>
    </recommendedName>
</protein>